<keyword evidence="1" id="KW-0812">Transmembrane</keyword>
<comment type="caution">
    <text evidence="2">The sequence shown here is derived from an EMBL/GenBank/DDBJ whole genome shotgun (WGS) entry which is preliminary data.</text>
</comment>
<gene>
    <name evidence="2" type="ORF">A2814_02235</name>
</gene>
<dbReference type="STRING" id="1801732.A2814_02235"/>
<evidence type="ECO:0008006" key="4">
    <source>
        <dbReference type="Google" id="ProtNLM"/>
    </source>
</evidence>
<evidence type="ECO:0000313" key="3">
    <source>
        <dbReference type="Proteomes" id="UP000177869"/>
    </source>
</evidence>
<sequence length="168" mass="18575">MKNKIQKIKGGYTLIETLFYITLFLIFTLAVINSLITMSKAFKEIMIQADLVQFSTVMERISREIRQAYGINSISASSLEVSTKDELGNNKTVKFLLSGSDVQLLENSVLTGNLNTPNTQITTLSFTEITTLAGKAVKIVISVNSARDSTGRVENFYETITLRGDYGS</sequence>
<evidence type="ECO:0000313" key="2">
    <source>
        <dbReference type="EMBL" id="OGI61052.1"/>
    </source>
</evidence>
<dbReference type="EMBL" id="MFTI01000007">
    <property type="protein sequence ID" value="OGI61052.1"/>
    <property type="molecule type" value="Genomic_DNA"/>
</dbReference>
<organism evidence="2 3">
    <name type="scientific">Candidatus Nomurabacteria bacterium RIFCSPHIGHO2_01_FULL_38_19</name>
    <dbReference type="NCBI Taxonomy" id="1801732"/>
    <lineage>
        <taxon>Bacteria</taxon>
        <taxon>Candidatus Nomuraibacteriota</taxon>
    </lineage>
</organism>
<accession>A0A1F6UUM1</accession>
<keyword evidence="1" id="KW-1133">Transmembrane helix</keyword>
<evidence type="ECO:0000256" key="1">
    <source>
        <dbReference type="SAM" id="Phobius"/>
    </source>
</evidence>
<protein>
    <recommendedName>
        <fullName evidence="4">Prepilin-type N-terminal cleavage/methylation domain-containing protein</fullName>
    </recommendedName>
</protein>
<feature type="transmembrane region" description="Helical" evidence="1">
    <location>
        <begin position="12"/>
        <end position="36"/>
    </location>
</feature>
<dbReference type="AlphaFoldDB" id="A0A1F6UUM1"/>
<reference evidence="2 3" key="1">
    <citation type="journal article" date="2016" name="Nat. Commun.">
        <title>Thousands of microbial genomes shed light on interconnected biogeochemical processes in an aquifer system.</title>
        <authorList>
            <person name="Anantharaman K."/>
            <person name="Brown C.T."/>
            <person name="Hug L.A."/>
            <person name="Sharon I."/>
            <person name="Castelle C.J."/>
            <person name="Probst A.J."/>
            <person name="Thomas B.C."/>
            <person name="Singh A."/>
            <person name="Wilkins M.J."/>
            <person name="Karaoz U."/>
            <person name="Brodie E.L."/>
            <person name="Williams K.H."/>
            <person name="Hubbard S.S."/>
            <person name="Banfield J.F."/>
        </authorList>
    </citation>
    <scope>NUCLEOTIDE SEQUENCE [LARGE SCALE GENOMIC DNA]</scope>
</reference>
<proteinExistence type="predicted"/>
<keyword evidence="1" id="KW-0472">Membrane</keyword>
<dbReference type="Proteomes" id="UP000177869">
    <property type="component" value="Unassembled WGS sequence"/>
</dbReference>
<name>A0A1F6UUM1_9BACT</name>